<dbReference type="InterPro" id="IPR003010">
    <property type="entry name" value="C-N_Hydrolase"/>
</dbReference>
<dbReference type="InterPro" id="IPR036526">
    <property type="entry name" value="C-N_Hydrolase_sf"/>
</dbReference>
<keyword evidence="3" id="KW-0012">Acyltransferase</keyword>
<dbReference type="EMBL" id="LNQE01001842">
    <property type="protein sequence ID" value="KUG04672.1"/>
    <property type="molecule type" value="Genomic_DNA"/>
</dbReference>
<evidence type="ECO:0000256" key="1">
    <source>
        <dbReference type="ARBA" id="ARBA00022801"/>
    </source>
</evidence>
<dbReference type="PANTHER" id="PTHR23088">
    <property type="entry name" value="NITRILASE-RELATED"/>
    <property type="match status" value="1"/>
</dbReference>
<organism evidence="3">
    <name type="scientific">hydrocarbon metagenome</name>
    <dbReference type="NCBI Taxonomy" id="938273"/>
    <lineage>
        <taxon>unclassified sequences</taxon>
        <taxon>metagenomes</taxon>
        <taxon>ecological metagenomes</taxon>
    </lineage>
</organism>
<dbReference type="PANTHER" id="PTHR23088:SF30">
    <property type="entry name" value="OMEGA-AMIDASE NIT2"/>
    <property type="match status" value="1"/>
</dbReference>
<dbReference type="GO" id="GO:0005739">
    <property type="term" value="C:mitochondrion"/>
    <property type="evidence" value="ECO:0007669"/>
    <property type="project" value="TreeGrafter"/>
</dbReference>
<dbReference type="PROSITE" id="PS01227">
    <property type="entry name" value="UPF0012"/>
    <property type="match status" value="1"/>
</dbReference>
<dbReference type="Pfam" id="PF00795">
    <property type="entry name" value="CN_hydrolase"/>
    <property type="match status" value="1"/>
</dbReference>
<protein>
    <submittedName>
        <fullName evidence="3">Nitrilase/cyanide hydratase and apolipoprotein n-acyltransferase</fullName>
    </submittedName>
</protein>
<feature type="domain" description="CN hydrolase" evidence="2">
    <location>
        <begin position="5"/>
        <end position="250"/>
    </location>
</feature>
<dbReference type="InterPro" id="IPR045254">
    <property type="entry name" value="Nit1/2_C-N_Hydrolase"/>
</dbReference>
<comment type="caution">
    <text evidence="3">The sequence shown here is derived from an EMBL/GenBank/DDBJ whole genome shotgun (WGS) entry which is preliminary data.</text>
</comment>
<dbReference type="CDD" id="cd07572">
    <property type="entry name" value="nit"/>
    <property type="match status" value="1"/>
</dbReference>
<evidence type="ECO:0000313" key="3">
    <source>
        <dbReference type="EMBL" id="KUG04672.1"/>
    </source>
</evidence>
<dbReference type="PROSITE" id="PS50263">
    <property type="entry name" value="CN_HYDROLASE"/>
    <property type="match status" value="1"/>
</dbReference>
<accession>A0A0W8E7V0</accession>
<dbReference type="Gene3D" id="3.60.110.10">
    <property type="entry name" value="Carbon-nitrogen hydrolase"/>
    <property type="match status" value="1"/>
</dbReference>
<gene>
    <name evidence="3" type="ORF">ASZ90_017811</name>
</gene>
<dbReference type="GO" id="GO:0006107">
    <property type="term" value="P:oxaloacetate metabolic process"/>
    <property type="evidence" value="ECO:0007669"/>
    <property type="project" value="TreeGrafter"/>
</dbReference>
<dbReference type="GO" id="GO:0006528">
    <property type="term" value="P:asparagine metabolic process"/>
    <property type="evidence" value="ECO:0007669"/>
    <property type="project" value="TreeGrafter"/>
</dbReference>
<dbReference type="InterPro" id="IPR001110">
    <property type="entry name" value="UPF0012_CS"/>
</dbReference>
<dbReference type="AlphaFoldDB" id="A0A0W8E7V0"/>
<keyword evidence="1" id="KW-0378">Hydrolase</keyword>
<keyword evidence="3" id="KW-0449">Lipoprotein</keyword>
<reference evidence="3" key="1">
    <citation type="journal article" date="2015" name="Proc. Natl. Acad. Sci. U.S.A.">
        <title>Networks of energetic and metabolic interactions define dynamics in microbial communities.</title>
        <authorList>
            <person name="Embree M."/>
            <person name="Liu J.K."/>
            <person name="Al-Bassam M.M."/>
            <person name="Zengler K."/>
        </authorList>
    </citation>
    <scope>NUCLEOTIDE SEQUENCE</scope>
</reference>
<evidence type="ECO:0000259" key="2">
    <source>
        <dbReference type="PROSITE" id="PS50263"/>
    </source>
</evidence>
<keyword evidence="3" id="KW-0808">Transferase</keyword>
<sequence length="287" mass="32315">MNNKLSIALCQMMTGPSKTENLARADKMIEQACQRDVDLIILPEVFNSPYQADLFPAYAEPYPGPTTEFLSRTAREKGVAIVGGSIIEQSAQGKLYNSSFVFDEHGNLLGRHRKIHLFDVDMPGRITFKESDTLSPGNNITLFEFHGIRIGLLICYDIRFPEVSRALALAGADLLIVPAAFNHTSGPLFWELMMRSRAVDQQLYVAAAAPATNQDALYHAWGNSLIVDPWGRIIARADDREQIVFAELDFSVNEEIRREIPLYKHRRTDLYELKSQSVGKIENIQED</sequence>
<dbReference type="GO" id="GO:0006541">
    <property type="term" value="P:glutamine metabolic process"/>
    <property type="evidence" value="ECO:0007669"/>
    <property type="project" value="TreeGrafter"/>
</dbReference>
<proteinExistence type="predicted"/>
<dbReference type="SUPFAM" id="SSF56317">
    <property type="entry name" value="Carbon-nitrogen hydrolase"/>
    <property type="match status" value="1"/>
</dbReference>
<name>A0A0W8E7V0_9ZZZZ</name>
<dbReference type="GO" id="GO:0016746">
    <property type="term" value="F:acyltransferase activity"/>
    <property type="evidence" value="ECO:0007669"/>
    <property type="project" value="UniProtKB-KW"/>
</dbReference>
<dbReference type="GO" id="GO:0050152">
    <property type="term" value="F:omega-amidase activity"/>
    <property type="evidence" value="ECO:0007669"/>
    <property type="project" value="TreeGrafter"/>
</dbReference>